<organism evidence="2">
    <name type="scientific">viral metagenome</name>
    <dbReference type="NCBI Taxonomy" id="1070528"/>
    <lineage>
        <taxon>unclassified sequences</taxon>
        <taxon>metagenomes</taxon>
        <taxon>organismal metagenomes</taxon>
    </lineage>
</organism>
<keyword evidence="1" id="KW-1133">Transmembrane helix</keyword>
<name>A0A6H2A4H0_9ZZZZ</name>
<feature type="transmembrane region" description="Helical" evidence="1">
    <location>
        <begin position="21"/>
        <end position="42"/>
    </location>
</feature>
<evidence type="ECO:0000313" key="2">
    <source>
        <dbReference type="EMBL" id="QJA54340.1"/>
    </source>
</evidence>
<keyword evidence="1" id="KW-0472">Membrane</keyword>
<gene>
    <name evidence="2" type="ORF">TM448A04631_0002</name>
</gene>
<reference evidence="2" key="1">
    <citation type="submission" date="2020-03" db="EMBL/GenBank/DDBJ databases">
        <title>The deep terrestrial virosphere.</title>
        <authorList>
            <person name="Holmfeldt K."/>
            <person name="Nilsson E."/>
            <person name="Simone D."/>
            <person name="Lopez-Fernandez M."/>
            <person name="Wu X."/>
            <person name="de Brujin I."/>
            <person name="Lundin D."/>
            <person name="Andersson A."/>
            <person name="Bertilsson S."/>
            <person name="Dopson M."/>
        </authorList>
    </citation>
    <scope>NUCLEOTIDE SEQUENCE</scope>
    <source>
        <strain evidence="2">TM448A04631</strain>
    </source>
</reference>
<dbReference type="AlphaFoldDB" id="A0A6H2A4H0"/>
<keyword evidence="1" id="KW-0812">Transmembrane</keyword>
<dbReference type="EMBL" id="MT144498">
    <property type="protein sequence ID" value="QJA54340.1"/>
    <property type="molecule type" value="Genomic_DNA"/>
</dbReference>
<sequence>MILRRYKAFLAKKTGEHTAEALIFLQFGIIFTTIFILTVKFLEG</sequence>
<protein>
    <submittedName>
        <fullName evidence="2">Uncharacterized protein</fullName>
    </submittedName>
</protein>
<accession>A0A6H2A4H0</accession>
<proteinExistence type="predicted"/>
<evidence type="ECO:0000256" key="1">
    <source>
        <dbReference type="SAM" id="Phobius"/>
    </source>
</evidence>